<dbReference type="CDD" id="cd08168">
    <property type="entry name" value="Cytochrom_C3"/>
    <property type="match status" value="1"/>
</dbReference>
<keyword evidence="12" id="KW-1185">Reference proteome</keyword>
<dbReference type="EMBL" id="FQZR01000012">
    <property type="protein sequence ID" value="SHJ73477.1"/>
    <property type="molecule type" value="Genomic_DNA"/>
</dbReference>
<keyword evidence="7" id="KW-0408">Iron</keyword>
<evidence type="ECO:0000313" key="12">
    <source>
        <dbReference type="Proteomes" id="UP001568358"/>
    </source>
</evidence>
<dbReference type="Proteomes" id="UP001568358">
    <property type="component" value="Unassembled WGS sequence"/>
</dbReference>
<dbReference type="GO" id="GO:0046872">
    <property type="term" value="F:metal ion binding"/>
    <property type="evidence" value="ECO:0007669"/>
    <property type="project" value="UniProtKB-KW"/>
</dbReference>
<dbReference type="Gene3D" id="1.10.1130.10">
    <property type="entry name" value="Flavocytochrome C3, Chain A"/>
    <property type="match status" value="1"/>
</dbReference>
<evidence type="ECO:0000313" key="11">
    <source>
        <dbReference type="Proteomes" id="UP000184001"/>
    </source>
</evidence>
<name>A0A8G2CC73_9BACT</name>
<keyword evidence="6" id="KW-0249">Electron transport</keyword>
<dbReference type="RefSeq" id="WP_019999218.1">
    <property type="nucleotide sequence ID" value="NZ_CP192219.1"/>
</dbReference>
<dbReference type="GO" id="GO:0030313">
    <property type="term" value="C:cell envelope"/>
    <property type="evidence" value="ECO:0007669"/>
    <property type="project" value="UniProtKB-SubCell"/>
</dbReference>
<keyword evidence="5" id="KW-0479">Metal-binding</keyword>
<dbReference type="Proteomes" id="UP000184001">
    <property type="component" value="Unassembled WGS sequence"/>
</dbReference>
<evidence type="ECO:0000256" key="2">
    <source>
        <dbReference type="ARBA" id="ARBA00004196"/>
    </source>
</evidence>
<evidence type="ECO:0000256" key="5">
    <source>
        <dbReference type="ARBA" id="ARBA00022723"/>
    </source>
</evidence>
<dbReference type="AlphaFoldDB" id="A0A8G2CC73"/>
<feature type="domain" description="Tetrahaem cytochrome" evidence="8">
    <location>
        <begin position="76"/>
        <end position="151"/>
    </location>
</feature>
<evidence type="ECO:0000313" key="9">
    <source>
        <dbReference type="EMBL" id="MEZ6854335.1"/>
    </source>
</evidence>
<evidence type="ECO:0000256" key="4">
    <source>
        <dbReference type="ARBA" id="ARBA00022617"/>
    </source>
</evidence>
<comment type="subcellular location">
    <subcellularLocation>
        <location evidence="2">Cell envelope</location>
    </subcellularLocation>
</comment>
<organism evidence="10 11">
    <name type="scientific">Halodesulfovibrio aestuarii</name>
    <dbReference type="NCBI Taxonomy" id="126333"/>
    <lineage>
        <taxon>Bacteria</taxon>
        <taxon>Pseudomonadati</taxon>
        <taxon>Thermodesulfobacteriota</taxon>
        <taxon>Desulfovibrionia</taxon>
        <taxon>Desulfovibrionales</taxon>
        <taxon>Desulfovibrionaceae</taxon>
        <taxon>Halodesulfovibrio</taxon>
    </lineage>
</organism>
<evidence type="ECO:0000259" key="8">
    <source>
        <dbReference type="Pfam" id="PF14537"/>
    </source>
</evidence>
<dbReference type="InterPro" id="IPR036280">
    <property type="entry name" value="Multihaem_cyt_sf"/>
</dbReference>
<dbReference type="InterPro" id="IPR012286">
    <property type="entry name" value="Tetrahaem_cytochrome"/>
</dbReference>
<evidence type="ECO:0000256" key="3">
    <source>
        <dbReference type="ARBA" id="ARBA00022448"/>
    </source>
</evidence>
<reference evidence="10 11" key="1">
    <citation type="submission" date="2016-11" db="EMBL/GenBank/DDBJ databases">
        <authorList>
            <person name="Varghese N."/>
            <person name="Submissions S."/>
        </authorList>
    </citation>
    <scope>NUCLEOTIDE SEQUENCE [LARGE SCALE GENOMIC DNA]</scope>
    <source>
        <strain evidence="10 11">DSM 17919</strain>
    </source>
</reference>
<dbReference type="Pfam" id="PF14537">
    <property type="entry name" value="Cytochrom_c3_2"/>
    <property type="match status" value="1"/>
</dbReference>
<gene>
    <name evidence="9" type="ORF">AB2Z07_12490</name>
    <name evidence="10" type="ORF">SAMN05660830_03108</name>
</gene>
<comment type="caution">
    <text evidence="10">The sequence shown here is derived from an EMBL/GenBank/DDBJ whole genome shotgun (WGS) entry which is preliminary data.</text>
</comment>
<proteinExistence type="predicted"/>
<dbReference type="EMBL" id="JBFSOO010000010">
    <property type="protein sequence ID" value="MEZ6854335.1"/>
    <property type="molecule type" value="Genomic_DNA"/>
</dbReference>
<keyword evidence="4" id="KW-0349">Heme</keyword>
<evidence type="ECO:0000256" key="7">
    <source>
        <dbReference type="ARBA" id="ARBA00023004"/>
    </source>
</evidence>
<accession>A0A8G2CC73</accession>
<reference evidence="9 12" key="2">
    <citation type="submission" date="2024-07" db="EMBL/GenBank/DDBJ databases">
        <title>Active virus-host system and metabolic interactions in a Lokiarchaeon culture.</title>
        <authorList>
            <person name="Ponce Toledo R.I."/>
            <person name="Rodrigues Oliveira T."/>
            <person name="Schleper C."/>
        </authorList>
    </citation>
    <scope>NUCLEOTIDE SEQUENCE [LARGE SCALE GENOMIC DNA]</scope>
    <source>
        <strain evidence="9 12">B35</strain>
    </source>
</reference>
<evidence type="ECO:0000256" key="6">
    <source>
        <dbReference type="ARBA" id="ARBA00022982"/>
    </source>
</evidence>
<dbReference type="SUPFAM" id="SSF48695">
    <property type="entry name" value="Multiheme cytochromes"/>
    <property type="match status" value="1"/>
</dbReference>
<comment type="cofactor">
    <cofactor evidence="1">
        <name>heme c</name>
        <dbReference type="ChEBI" id="CHEBI:61717"/>
    </cofactor>
</comment>
<protein>
    <submittedName>
        <fullName evidence="9 10">Cytochrome c3</fullName>
    </submittedName>
</protein>
<sequence length="157" mass="17622">MIKKTSVALGAILLLLAMGIFIVPNALRAQDNAEKEKSVAEIDMEQHKTKQFTIDLIDDVVFGKLPVKSYHKKVHQNGANCELCHGVKAPTTPPDTRNCANCHGTPEDVAKRTEKLEPNPHNSPHWAKELPCDTCHKEHGKSEFYCKNCHHFDYQVP</sequence>
<evidence type="ECO:0000313" key="10">
    <source>
        <dbReference type="EMBL" id="SHJ73477.1"/>
    </source>
</evidence>
<keyword evidence="3" id="KW-0813">Transport</keyword>
<evidence type="ECO:0000256" key="1">
    <source>
        <dbReference type="ARBA" id="ARBA00001926"/>
    </source>
</evidence>